<evidence type="ECO:0000313" key="2">
    <source>
        <dbReference type="Proteomes" id="UP001227268"/>
    </source>
</evidence>
<sequence>MDVDMDNTDIFDAVDSVNHLESTYYDQGYREGFEHGKLHGLFEGRELGQEKCFDWWEELGFIEGQAMFWKRLAVAQGSGRFDGKKISTRTLKSIDQLLSLISSFPTVNPTPDTTHTTIPPPPITPPAEPSPSPTPTPTPEDDPLAEPAAAVPEGDLAGLMTRIRAKYRLVCSLVGVKPRLTVRNTAEGDVMADTTATDVVQGSSGVERVVGGSSGKLETGPAPVELKGFAKVFVEAGQHERVVIVLDKYAFSYWDDKEGSWLLEKGPFEAVVAKSSRAKDEVTRLQLTVNDTHYWNGL</sequence>
<dbReference type="EMBL" id="JASBWT010000028">
    <property type="protein sequence ID" value="KAJ9093852.1"/>
    <property type="molecule type" value="Genomic_DNA"/>
</dbReference>
<evidence type="ECO:0000313" key="1">
    <source>
        <dbReference type="EMBL" id="KAJ9093852.1"/>
    </source>
</evidence>
<accession>A0ACC2V4B3</accession>
<dbReference type="Proteomes" id="UP001227268">
    <property type="component" value="Unassembled WGS sequence"/>
</dbReference>
<name>A0ACC2V4B3_9TREE</name>
<gene>
    <name evidence="1" type="ORF">QFC21_006225</name>
</gene>
<comment type="caution">
    <text evidence="1">The sequence shown here is derived from an EMBL/GenBank/DDBJ whole genome shotgun (WGS) entry which is preliminary data.</text>
</comment>
<keyword evidence="2" id="KW-1185">Reference proteome</keyword>
<proteinExistence type="predicted"/>
<organism evidence="1 2">
    <name type="scientific">Naganishia friedmannii</name>
    <dbReference type="NCBI Taxonomy" id="89922"/>
    <lineage>
        <taxon>Eukaryota</taxon>
        <taxon>Fungi</taxon>
        <taxon>Dikarya</taxon>
        <taxon>Basidiomycota</taxon>
        <taxon>Agaricomycotina</taxon>
        <taxon>Tremellomycetes</taxon>
        <taxon>Filobasidiales</taxon>
        <taxon>Filobasidiaceae</taxon>
        <taxon>Naganishia</taxon>
    </lineage>
</organism>
<protein>
    <submittedName>
        <fullName evidence="1">Uncharacterized protein</fullName>
    </submittedName>
</protein>
<reference evidence="1" key="1">
    <citation type="submission" date="2023-04" db="EMBL/GenBank/DDBJ databases">
        <title>Draft Genome sequencing of Naganishia species isolated from polar environments using Oxford Nanopore Technology.</title>
        <authorList>
            <person name="Leo P."/>
            <person name="Venkateswaran K."/>
        </authorList>
    </citation>
    <scope>NUCLEOTIDE SEQUENCE</scope>
    <source>
        <strain evidence="1">MNA-CCFEE 5423</strain>
    </source>
</reference>